<comment type="caution">
    <text evidence="2">The sequence shown here is derived from an EMBL/GenBank/DDBJ whole genome shotgun (WGS) entry which is preliminary data.</text>
</comment>
<evidence type="ECO:0000256" key="1">
    <source>
        <dbReference type="ARBA" id="ARBA00009981"/>
    </source>
</evidence>
<dbReference type="AlphaFoldDB" id="A0A8J8B612"/>
<comment type="similarity">
    <text evidence="1">Belongs to the phD/YefM antitoxin family.</text>
</comment>
<dbReference type="Gene3D" id="3.40.1620.10">
    <property type="entry name" value="YefM-like domain"/>
    <property type="match status" value="1"/>
</dbReference>
<protein>
    <recommendedName>
        <fullName evidence="4">Antitoxin</fullName>
    </recommendedName>
</protein>
<dbReference type="Proteomes" id="UP000730161">
    <property type="component" value="Unassembled WGS sequence"/>
</dbReference>
<name>A0A8J8B612_9EURY</name>
<reference evidence="2" key="1">
    <citation type="submission" date="2014-12" db="EMBL/GenBank/DDBJ databases">
        <authorList>
            <person name="Huang H.-H."/>
            <person name="Chen S.-C."/>
            <person name="Lai M.-C."/>
        </authorList>
    </citation>
    <scope>NUCLEOTIDE SEQUENCE</scope>
    <source>
        <strain evidence="2">K1F9705b</strain>
    </source>
</reference>
<dbReference type="InterPro" id="IPR019270">
    <property type="entry name" value="DUF2283"/>
</dbReference>
<evidence type="ECO:0008006" key="4">
    <source>
        <dbReference type="Google" id="ProtNLM"/>
    </source>
</evidence>
<dbReference type="Pfam" id="PF10049">
    <property type="entry name" value="DUF2283"/>
    <property type="match status" value="1"/>
</dbReference>
<dbReference type="InterPro" id="IPR036165">
    <property type="entry name" value="YefM-like_sf"/>
</dbReference>
<keyword evidence="3" id="KW-1185">Reference proteome</keyword>
<dbReference type="SUPFAM" id="SSF143120">
    <property type="entry name" value="YefM-like"/>
    <property type="match status" value="1"/>
</dbReference>
<sequence length="138" mass="16000">MRLSDTPIKDSEGIKQGIILDYDDENSLIGIKLLTTSELVHSATQRKTTMGVFKEQFIIDERGKHVAVILSLDEYEQLQEDLHDLAVLAERRTESTIEGIMRITESAGSLRWKHCFPESLFVSRDWIRERVRRKNGWL</sequence>
<evidence type="ECO:0000313" key="2">
    <source>
        <dbReference type="EMBL" id="MBR1368157.1"/>
    </source>
</evidence>
<accession>A0A8J8B612</accession>
<evidence type="ECO:0000313" key="3">
    <source>
        <dbReference type="Proteomes" id="UP000730161"/>
    </source>
</evidence>
<gene>
    <name evidence="2" type="ORF">RJ53_01080</name>
</gene>
<organism evidence="2 3">
    <name type="scientific">Methanocalculus chunghsingensis</name>
    <dbReference type="NCBI Taxonomy" id="156457"/>
    <lineage>
        <taxon>Archaea</taxon>
        <taxon>Methanobacteriati</taxon>
        <taxon>Methanobacteriota</taxon>
        <taxon>Stenosarchaea group</taxon>
        <taxon>Methanomicrobia</taxon>
        <taxon>Methanomicrobiales</taxon>
        <taxon>Methanocalculaceae</taxon>
        <taxon>Methanocalculus</taxon>
    </lineage>
</organism>
<proteinExistence type="inferred from homology"/>
<dbReference type="EMBL" id="JWHL01000001">
    <property type="protein sequence ID" value="MBR1368157.1"/>
    <property type="molecule type" value="Genomic_DNA"/>
</dbReference>